<keyword evidence="2" id="KW-0813">Transport</keyword>
<dbReference type="AlphaFoldDB" id="A0A4P7SIU8"/>
<dbReference type="Proteomes" id="UP000296469">
    <property type="component" value="Chromosome"/>
</dbReference>
<keyword evidence="3" id="KW-1003">Cell membrane</keyword>
<evidence type="ECO:0000256" key="1">
    <source>
        <dbReference type="ARBA" id="ARBA00004429"/>
    </source>
</evidence>
<evidence type="ECO:0000256" key="6">
    <source>
        <dbReference type="ARBA" id="ARBA00022989"/>
    </source>
</evidence>
<evidence type="ECO:0000256" key="7">
    <source>
        <dbReference type="ARBA" id="ARBA00023136"/>
    </source>
</evidence>
<evidence type="ECO:0000256" key="4">
    <source>
        <dbReference type="ARBA" id="ARBA00022519"/>
    </source>
</evidence>
<dbReference type="Pfam" id="PF04290">
    <property type="entry name" value="DctQ"/>
    <property type="match status" value="1"/>
</dbReference>
<dbReference type="RefSeq" id="WP_135972715.1">
    <property type="nucleotide sequence ID" value="NZ_CP039291.1"/>
</dbReference>
<evidence type="ECO:0000256" key="5">
    <source>
        <dbReference type="ARBA" id="ARBA00022692"/>
    </source>
</evidence>
<dbReference type="GO" id="GO:0015740">
    <property type="term" value="P:C4-dicarboxylate transport"/>
    <property type="evidence" value="ECO:0007669"/>
    <property type="project" value="TreeGrafter"/>
</dbReference>
<dbReference type="OrthoDB" id="4964541at2"/>
<feature type="transmembrane region" description="Helical" evidence="9">
    <location>
        <begin position="42"/>
        <end position="60"/>
    </location>
</feature>
<dbReference type="InterPro" id="IPR055348">
    <property type="entry name" value="DctQ"/>
</dbReference>
<sequence>MSTTPPRGPHGAGAEETDEGAAPVGRGFYHALDRVEVRVAQVFLVLMTVLVLVSAIARTAGSPVSWAVDLATFAFAWTVFVSADIALRRDKMVNIGILAERFPAGVQRGLAVLNWVLIIVFLAAMVVTGLQLVQTTSDRSFSGLPWLSYSWVTLAVPVGCLLMLYTSCHKLRGVVRAQREVTR</sequence>
<name>A0A4P7SIU8_9CELL</name>
<dbReference type="PANTHER" id="PTHR35011:SF2">
    <property type="entry name" value="2,3-DIKETO-L-GULONATE TRAP TRANSPORTER SMALL PERMEASE PROTEIN YIAM"/>
    <property type="match status" value="1"/>
</dbReference>
<evidence type="ECO:0000256" key="2">
    <source>
        <dbReference type="ARBA" id="ARBA00022448"/>
    </source>
</evidence>
<evidence type="ECO:0000256" key="9">
    <source>
        <dbReference type="SAM" id="Phobius"/>
    </source>
</evidence>
<proteinExistence type="inferred from homology"/>
<evidence type="ECO:0000313" key="12">
    <source>
        <dbReference type="Proteomes" id="UP000296469"/>
    </source>
</evidence>
<organism evidence="11 12">
    <name type="scientific">Cellulomonas shaoxiangyii</name>
    <dbReference type="NCBI Taxonomy" id="2566013"/>
    <lineage>
        <taxon>Bacteria</taxon>
        <taxon>Bacillati</taxon>
        <taxon>Actinomycetota</taxon>
        <taxon>Actinomycetes</taxon>
        <taxon>Micrococcales</taxon>
        <taxon>Cellulomonadaceae</taxon>
        <taxon>Cellulomonas</taxon>
    </lineage>
</organism>
<feature type="domain" description="Tripartite ATP-independent periplasmic transporters DctQ component" evidence="10">
    <location>
        <begin position="47"/>
        <end position="173"/>
    </location>
</feature>
<feature type="transmembrane region" description="Helical" evidence="9">
    <location>
        <begin position="146"/>
        <end position="166"/>
    </location>
</feature>
<protein>
    <submittedName>
        <fullName evidence="11">TRAP transporter small permease</fullName>
    </submittedName>
</protein>
<keyword evidence="6 9" id="KW-1133">Transmembrane helix</keyword>
<feature type="transmembrane region" description="Helical" evidence="9">
    <location>
        <begin position="108"/>
        <end position="134"/>
    </location>
</feature>
<dbReference type="GO" id="GO:0022857">
    <property type="term" value="F:transmembrane transporter activity"/>
    <property type="evidence" value="ECO:0007669"/>
    <property type="project" value="TreeGrafter"/>
</dbReference>
<accession>A0A4P7SIU8</accession>
<reference evidence="11 12" key="1">
    <citation type="submission" date="2019-04" db="EMBL/GenBank/DDBJ databases">
        <title>Isolation and identification of Cellulomonas shaoxiangyii sp. Nov. isolated from feces of the Tibetan antelopes (Pantholops hodgsonii) in the Qinghai-Tibet plateau of China.</title>
        <authorList>
            <person name="Tian Z."/>
        </authorList>
    </citation>
    <scope>NUCLEOTIDE SEQUENCE [LARGE SCALE GENOMIC DNA]</scope>
    <source>
        <strain evidence="11 12">Z28</strain>
    </source>
</reference>
<evidence type="ECO:0000313" key="11">
    <source>
        <dbReference type="EMBL" id="QCB94022.1"/>
    </source>
</evidence>
<keyword evidence="5 9" id="KW-0812">Transmembrane</keyword>
<dbReference type="GO" id="GO:0005886">
    <property type="term" value="C:plasma membrane"/>
    <property type="evidence" value="ECO:0007669"/>
    <property type="project" value="UniProtKB-SubCell"/>
</dbReference>
<dbReference type="PANTHER" id="PTHR35011">
    <property type="entry name" value="2,3-DIKETO-L-GULONATE TRAP TRANSPORTER SMALL PERMEASE PROTEIN YIAM"/>
    <property type="match status" value="1"/>
</dbReference>
<comment type="subcellular location">
    <subcellularLocation>
        <location evidence="1">Cell inner membrane</location>
        <topology evidence="1">Multi-pass membrane protein</topology>
    </subcellularLocation>
</comment>
<keyword evidence="4" id="KW-0997">Cell inner membrane</keyword>
<dbReference type="KEGG" id="celz:E5225_11045"/>
<gene>
    <name evidence="11" type="ORF">E5225_11045</name>
</gene>
<evidence type="ECO:0000256" key="8">
    <source>
        <dbReference type="ARBA" id="ARBA00038436"/>
    </source>
</evidence>
<keyword evidence="12" id="KW-1185">Reference proteome</keyword>
<keyword evidence="7 9" id="KW-0472">Membrane</keyword>
<dbReference type="InterPro" id="IPR007387">
    <property type="entry name" value="TRAP_DctQ"/>
</dbReference>
<evidence type="ECO:0000256" key="3">
    <source>
        <dbReference type="ARBA" id="ARBA00022475"/>
    </source>
</evidence>
<evidence type="ECO:0000259" key="10">
    <source>
        <dbReference type="Pfam" id="PF04290"/>
    </source>
</evidence>
<comment type="similarity">
    <text evidence="8">Belongs to the TRAP transporter small permease family.</text>
</comment>
<feature type="transmembrane region" description="Helical" evidence="9">
    <location>
        <begin position="66"/>
        <end position="87"/>
    </location>
</feature>
<dbReference type="EMBL" id="CP039291">
    <property type="protein sequence ID" value="QCB94022.1"/>
    <property type="molecule type" value="Genomic_DNA"/>
</dbReference>